<dbReference type="InterPro" id="IPR036094">
    <property type="entry name" value="NadA_sf"/>
</dbReference>
<evidence type="ECO:0000256" key="5">
    <source>
        <dbReference type="ARBA" id="ARBA00022642"/>
    </source>
</evidence>
<dbReference type="UniPathway" id="UPA00253">
    <property type="reaction ID" value="UER00327"/>
</dbReference>
<dbReference type="InterPro" id="IPR003473">
    <property type="entry name" value="NadA"/>
</dbReference>
<evidence type="ECO:0000256" key="9">
    <source>
        <dbReference type="ARBA" id="ARBA00023014"/>
    </source>
</evidence>
<gene>
    <name evidence="10" type="ORF">DWV06_03435</name>
</gene>
<sequence>MKDFSSMTKSELTDFILKKKKELGERVRIVGYKGQFDDLLEFSDIIGDAYELVDAVKNTKAEFLVFTGWRFFSDIACIFAPDKKVIQANIKNDCPLAEIIDENDIKKVYTLLKERCTEKEVIPIGYVAAHYKIRSYCGENNGTTCTPANALKVIEHYLKENKSIFFIPANDAFNIITALNLPEDEIFVIKKDTDLDTIPANKKIYAWNVECYVHTHYKVDDIKKLKDQNKDIKIIGHKECAPEILEQCDYTGFVGDIYQILKEAPSGSSWGVGTVDTWVKRAAYEYSDKNIVSFRTDLVCLDMKITDYQDIAESLQSIEDYINGEGELKTQIDISEEYRENAGKALTRMFEICK</sequence>
<keyword evidence="8" id="KW-0408">Iron</keyword>
<dbReference type="Gene3D" id="3.40.50.10800">
    <property type="entry name" value="NadA-like"/>
    <property type="match status" value="3"/>
</dbReference>
<evidence type="ECO:0000256" key="1">
    <source>
        <dbReference type="ARBA" id="ARBA00001966"/>
    </source>
</evidence>
<reference evidence="10 11" key="1">
    <citation type="submission" date="2018-07" db="EMBL/GenBank/DDBJ databases">
        <title>Anaerosacharophilus polymeroproducens gen. nov. sp. nov., an anaerobic bacterium isolated from salt field.</title>
        <authorList>
            <person name="Kim W."/>
            <person name="Yang S.-H."/>
            <person name="Oh J."/>
            <person name="Lee J.-H."/>
            <person name="Kwon K.K."/>
        </authorList>
    </citation>
    <scope>NUCLEOTIDE SEQUENCE [LARGE SCALE GENOMIC DNA]</scope>
    <source>
        <strain evidence="10 11">MCWD5</strain>
    </source>
</reference>
<dbReference type="GO" id="GO:0008987">
    <property type="term" value="F:quinolinate synthetase A activity"/>
    <property type="evidence" value="ECO:0007669"/>
    <property type="project" value="InterPro"/>
</dbReference>
<evidence type="ECO:0000313" key="11">
    <source>
        <dbReference type="Proteomes" id="UP000255036"/>
    </source>
</evidence>
<comment type="caution">
    <text evidence="10">The sequence shown here is derived from an EMBL/GenBank/DDBJ whole genome shotgun (WGS) entry which is preliminary data.</text>
</comment>
<evidence type="ECO:0000256" key="3">
    <source>
        <dbReference type="ARBA" id="ARBA00012669"/>
    </source>
</evidence>
<dbReference type="AlphaFoldDB" id="A0A371AY92"/>
<evidence type="ECO:0000256" key="2">
    <source>
        <dbReference type="ARBA" id="ARBA00005065"/>
    </source>
</evidence>
<dbReference type="SUPFAM" id="SSF142754">
    <property type="entry name" value="NadA-like"/>
    <property type="match status" value="1"/>
</dbReference>
<evidence type="ECO:0000256" key="6">
    <source>
        <dbReference type="ARBA" id="ARBA00022679"/>
    </source>
</evidence>
<evidence type="ECO:0000256" key="4">
    <source>
        <dbReference type="ARBA" id="ARBA00022485"/>
    </source>
</evidence>
<dbReference type="PANTHER" id="PTHR30573">
    <property type="entry name" value="QUINOLINATE SYNTHETASE A"/>
    <property type="match status" value="1"/>
</dbReference>
<keyword evidence="4" id="KW-0004">4Fe-4S</keyword>
<dbReference type="GO" id="GO:0046872">
    <property type="term" value="F:metal ion binding"/>
    <property type="evidence" value="ECO:0007669"/>
    <property type="project" value="UniProtKB-KW"/>
</dbReference>
<evidence type="ECO:0000256" key="7">
    <source>
        <dbReference type="ARBA" id="ARBA00022723"/>
    </source>
</evidence>
<comment type="cofactor">
    <cofactor evidence="1">
        <name>[4Fe-4S] cluster</name>
        <dbReference type="ChEBI" id="CHEBI:49883"/>
    </cofactor>
</comment>
<dbReference type="GO" id="GO:0034628">
    <property type="term" value="P:'de novo' NAD+ biosynthetic process from L-aspartate"/>
    <property type="evidence" value="ECO:0007669"/>
    <property type="project" value="TreeGrafter"/>
</dbReference>
<proteinExistence type="predicted"/>
<evidence type="ECO:0000256" key="8">
    <source>
        <dbReference type="ARBA" id="ARBA00023004"/>
    </source>
</evidence>
<dbReference type="EMBL" id="QRCT01000012">
    <property type="protein sequence ID" value="RDU24527.1"/>
    <property type="molecule type" value="Genomic_DNA"/>
</dbReference>
<accession>A0A371AY92</accession>
<evidence type="ECO:0000313" key="10">
    <source>
        <dbReference type="EMBL" id="RDU24527.1"/>
    </source>
</evidence>
<keyword evidence="11" id="KW-1185">Reference proteome</keyword>
<comment type="pathway">
    <text evidence="2">Cofactor biosynthesis; NAD(+) biosynthesis; quinolinate from iminoaspartate: step 1/1.</text>
</comment>
<protein>
    <recommendedName>
        <fullName evidence="3">quinolinate synthase</fullName>
        <ecNumber evidence="3">2.5.1.72</ecNumber>
    </recommendedName>
</protein>
<organism evidence="10 11">
    <name type="scientific">Anaerosacchariphilus polymeriproducens</name>
    <dbReference type="NCBI Taxonomy" id="1812858"/>
    <lineage>
        <taxon>Bacteria</taxon>
        <taxon>Bacillati</taxon>
        <taxon>Bacillota</taxon>
        <taxon>Clostridia</taxon>
        <taxon>Lachnospirales</taxon>
        <taxon>Lachnospiraceae</taxon>
        <taxon>Anaerosacchariphilus</taxon>
    </lineage>
</organism>
<name>A0A371AY92_9FIRM</name>
<dbReference type="Proteomes" id="UP000255036">
    <property type="component" value="Unassembled WGS sequence"/>
</dbReference>
<keyword evidence="9" id="KW-0411">Iron-sulfur</keyword>
<dbReference type="GO" id="GO:0051539">
    <property type="term" value="F:4 iron, 4 sulfur cluster binding"/>
    <property type="evidence" value="ECO:0007669"/>
    <property type="project" value="UniProtKB-KW"/>
</dbReference>
<dbReference type="EC" id="2.5.1.72" evidence="3"/>
<keyword evidence="7" id="KW-0479">Metal-binding</keyword>
<keyword evidence="6" id="KW-0808">Transferase</keyword>
<dbReference type="PANTHER" id="PTHR30573:SF0">
    <property type="entry name" value="QUINOLINATE SYNTHASE, CHLOROPLASTIC"/>
    <property type="match status" value="1"/>
</dbReference>
<keyword evidence="5" id="KW-0662">Pyridine nucleotide biosynthesis</keyword>
<dbReference type="Pfam" id="PF02445">
    <property type="entry name" value="NadA"/>
    <property type="match status" value="1"/>
</dbReference>